<dbReference type="InterPro" id="IPR008868">
    <property type="entry name" value="TniB"/>
</dbReference>
<dbReference type="Proteomes" id="UP001220662">
    <property type="component" value="Unassembled WGS sequence"/>
</dbReference>
<dbReference type="AlphaFoldDB" id="A0AAW6P7P6"/>
<dbReference type="Pfam" id="PF05621">
    <property type="entry name" value="TniB"/>
    <property type="match status" value="1"/>
</dbReference>
<evidence type="ECO:0000313" key="2">
    <source>
        <dbReference type="EMBL" id="MDF3843037.1"/>
    </source>
</evidence>
<dbReference type="SMART" id="SM00382">
    <property type="entry name" value="AAA"/>
    <property type="match status" value="1"/>
</dbReference>
<evidence type="ECO:0000313" key="3">
    <source>
        <dbReference type="Proteomes" id="UP001220662"/>
    </source>
</evidence>
<reference evidence="2" key="1">
    <citation type="submission" date="2023-03" db="EMBL/GenBank/DDBJ databases">
        <title>Draft assemblies of triclosan tolerant bacteria isolated from returned activated sludge.</title>
        <authorList>
            <person name="Van Hamelsveld S."/>
        </authorList>
    </citation>
    <scope>NUCLEOTIDE SEQUENCE</scope>
    <source>
        <strain evidence="2">GW210015_S63</strain>
    </source>
</reference>
<dbReference type="EMBL" id="JARJLR010000246">
    <property type="protein sequence ID" value="MDF3843037.1"/>
    <property type="molecule type" value="Genomic_DNA"/>
</dbReference>
<dbReference type="InterPro" id="IPR003593">
    <property type="entry name" value="AAA+_ATPase"/>
</dbReference>
<dbReference type="Gene3D" id="3.40.50.300">
    <property type="entry name" value="P-loop containing nucleotide triphosphate hydrolases"/>
    <property type="match status" value="1"/>
</dbReference>
<dbReference type="InterPro" id="IPR027417">
    <property type="entry name" value="P-loop_NTPase"/>
</dbReference>
<dbReference type="SUPFAM" id="SSF52540">
    <property type="entry name" value="P-loop containing nucleoside triphosphate hydrolases"/>
    <property type="match status" value="1"/>
</dbReference>
<protein>
    <submittedName>
        <fullName evidence="2">TniB family NTP-binding protein</fullName>
    </submittedName>
</protein>
<sequence length="313" mass="35634">MKNPDATDILNRFSSFTVVHPYFKNAMNTINEAIEMTRDRHEPSSVLLLGDAGTGKTRICQILTARFGDSRITRSEDGVTTLRPVISCVVPPHATIKGLVDRILKELGSHKNNHSLSILESRLFTLLATCCTKIIILDEWQHLISRGAEPTRNGVCDWVKVLINTFKGTVILSGTRKSEEIVDDDEQLAGRFPFRAYLYNFSLRTPEERDVYATLVAAFAREINNVMPFNEVLALCDEKFLLALFIFTAGNLRILRLLLHSALKQALERNDRKFIREDLIYAATRIHYARRLTKKNPFELSLAELQEIIFGKR</sequence>
<proteinExistence type="predicted"/>
<name>A0AAW6P7P6_9PSED</name>
<gene>
    <name evidence="2" type="ORF">P3W55_15095</name>
</gene>
<organism evidence="2 3">
    <name type="scientific">Pseudomonas citronellolis</name>
    <dbReference type="NCBI Taxonomy" id="53408"/>
    <lineage>
        <taxon>Bacteria</taxon>
        <taxon>Pseudomonadati</taxon>
        <taxon>Pseudomonadota</taxon>
        <taxon>Gammaproteobacteria</taxon>
        <taxon>Pseudomonadales</taxon>
        <taxon>Pseudomonadaceae</taxon>
        <taxon>Pseudomonas</taxon>
    </lineage>
</organism>
<evidence type="ECO:0000259" key="1">
    <source>
        <dbReference type="SMART" id="SM00382"/>
    </source>
</evidence>
<accession>A0AAW6P7P6</accession>
<comment type="caution">
    <text evidence="2">The sequence shown here is derived from an EMBL/GenBank/DDBJ whole genome shotgun (WGS) entry which is preliminary data.</text>
</comment>
<dbReference type="RefSeq" id="WP_276214889.1">
    <property type="nucleotide sequence ID" value="NZ_JARJLR010000246.1"/>
</dbReference>
<feature type="domain" description="AAA+ ATPase" evidence="1">
    <location>
        <begin position="42"/>
        <end position="202"/>
    </location>
</feature>